<dbReference type="CDD" id="cd01647">
    <property type="entry name" value="RT_LTR"/>
    <property type="match status" value="1"/>
</dbReference>
<dbReference type="PANTHER" id="PTHR24559">
    <property type="entry name" value="TRANSPOSON TY3-I GAG-POL POLYPROTEIN"/>
    <property type="match status" value="1"/>
</dbReference>
<dbReference type="EMBL" id="BKCJ010319806">
    <property type="protein sequence ID" value="GEZ75931.1"/>
    <property type="molecule type" value="Genomic_DNA"/>
</dbReference>
<proteinExistence type="predicted"/>
<dbReference type="InterPro" id="IPR041577">
    <property type="entry name" value="RT_RNaseH_2"/>
</dbReference>
<organism evidence="2">
    <name type="scientific">Tanacetum cinerariifolium</name>
    <name type="common">Dalmatian daisy</name>
    <name type="synonym">Chrysanthemum cinerariifolium</name>
    <dbReference type="NCBI Taxonomy" id="118510"/>
    <lineage>
        <taxon>Eukaryota</taxon>
        <taxon>Viridiplantae</taxon>
        <taxon>Streptophyta</taxon>
        <taxon>Embryophyta</taxon>
        <taxon>Tracheophyta</taxon>
        <taxon>Spermatophyta</taxon>
        <taxon>Magnoliopsida</taxon>
        <taxon>eudicotyledons</taxon>
        <taxon>Gunneridae</taxon>
        <taxon>Pentapetalae</taxon>
        <taxon>asterids</taxon>
        <taxon>campanulids</taxon>
        <taxon>Asterales</taxon>
        <taxon>Asteraceae</taxon>
        <taxon>Asteroideae</taxon>
        <taxon>Anthemideae</taxon>
        <taxon>Anthemidinae</taxon>
        <taxon>Tanacetum</taxon>
    </lineage>
</organism>
<reference evidence="2" key="1">
    <citation type="journal article" date="2019" name="Sci. Rep.">
        <title>Draft genome of Tanacetum cinerariifolium, the natural source of mosquito coil.</title>
        <authorList>
            <person name="Yamashiro T."/>
            <person name="Shiraishi A."/>
            <person name="Satake H."/>
            <person name="Nakayama K."/>
        </authorList>
    </citation>
    <scope>NUCLEOTIDE SEQUENCE</scope>
</reference>
<dbReference type="Gene3D" id="3.10.10.10">
    <property type="entry name" value="HIV Type 1 Reverse Transcriptase, subunit A, domain 1"/>
    <property type="match status" value="1"/>
</dbReference>
<gene>
    <name evidence="2" type="ORF">Tci_547904</name>
</gene>
<comment type="caution">
    <text evidence="2">The sequence shown here is derived from an EMBL/GenBank/DDBJ whole genome shotgun (WGS) entry which is preliminary data.</text>
</comment>
<dbReference type="PANTHER" id="PTHR24559:SF450">
    <property type="entry name" value="RNA-DIRECTED DNA POLYMERASE HOMOLOG"/>
    <property type="match status" value="1"/>
</dbReference>
<accession>A0A699IQM3</accession>
<dbReference type="InterPro" id="IPR043128">
    <property type="entry name" value="Rev_trsase/Diguanyl_cyclase"/>
</dbReference>
<protein>
    <recommendedName>
        <fullName evidence="1">Reverse transcriptase/retrotransposon-derived protein RNase H-like domain-containing protein</fullName>
    </recommendedName>
</protein>
<name>A0A699IQM3_TANCI</name>
<feature type="domain" description="Reverse transcriptase/retrotransposon-derived protein RNase H-like" evidence="1">
    <location>
        <begin position="193"/>
        <end position="236"/>
    </location>
</feature>
<evidence type="ECO:0000259" key="1">
    <source>
        <dbReference type="Pfam" id="PF17919"/>
    </source>
</evidence>
<dbReference type="SUPFAM" id="SSF56672">
    <property type="entry name" value="DNA/RNA polymerases"/>
    <property type="match status" value="1"/>
</dbReference>
<sequence length="379" mass="43126">MEGHAKIGEIGPELSKVVDTFADIFEMPTKLPPKTSHDHKIPLLSNTHPVNIKPYRHPPMQKDAIEVMVKELLDSGVIKPSHGPFASPIVMVKKKDNTWRMCVDYKQLNKNTFKDKFPIPIIEELIEELYGATVFSKLDLSKSLQDHVQHLSAVLATIRHNQLFAKKSKCVFGTSQVEYLRHVISAKEGGYKWTKEAQLAFETLKTAMLRAPVLALPDFTKPFEVETDALGLGGYLLDRHFIIKTDDFSLKYLLDHKITTPTQMKWLPKLMGFDYEVSYKKGSENGATDAVSRVQTSDLFSMITTLITTELAKKIKASWLEDEKLLAIIKKLQYGQEAKKHYVWSNNQLTRKGKIMAGQNPELRKELLQHYHGGFVRGH</sequence>
<dbReference type="Pfam" id="PF17919">
    <property type="entry name" value="RT_RNaseH_2"/>
    <property type="match status" value="1"/>
</dbReference>
<evidence type="ECO:0000313" key="2">
    <source>
        <dbReference type="EMBL" id="GEZ75931.1"/>
    </source>
</evidence>
<dbReference type="AlphaFoldDB" id="A0A699IQM3"/>
<dbReference type="InterPro" id="IPR053134">
    <property type="entry name" value="RNA-dir_DNA_polymerase"/>
</dbReference>
<dbReference type="Gene3D" id="3.30.70.270">
    <property type="match status" value="2"/>
</dbReference>
<dbReference type="InterPro" id="IPR043502">
    <property type="entry name" value="DNA/RNA_pol_sf"/>
</dbReference>